<reference evidence="1 2" key="1">
    <citation type="submission" date="2017-09" db="EMBL/GenBank/DDBJ databases">
        <authorList>
            <person name="Ehlers B."/>
            <person name="Leendertz F.H."/>
        </authorList>
    </citation>
    <scope>NUCLEOTIDE SEQUENCE [LARGE SCALE GENOMIC DNA]</scope>
    <source>
        <strain evidence="1 2">CGMCC 4.6857</strain>
    </source>
</reference>
<organism evidence="1 2">
    <name type="scientific">Paractinoplanes atraurantiacus</name>
    <dbReference type="NCBI Taxonomy" id="1036182"/>
    <lineage>
        <taxon>Bacteria</taxon>
        <taxon>Bacillati</taxon>
        <taxon>Actinomycetota</taxon>
        <taxon>Actinomycetes</taxon>
        <taxon>Micromonosporales</taxon>
        <taxon>Micromonosporaceae</taxon>
        <taxon>Paractinoplanes</taxon>
    </lineage>
</organism>
<evidence type="ECO:0000313" key="1">
    <source>
        <dbReference type="EMBL" id="SNY47977.1"/>
    </source>
</evidence>
<protein>
    <submittedName>
        <fullName evidence="1">Uncharacterized protein</fullName>
    </submittedName>
</protein>
<dbReference type="AlphaFoldDB" id="A0A285IJP3"/>
<evidence type="ECO:0000313" key="2">
    <source>
        <dbReference type="Proteomes" id="UP000219612"/>
    </source>
</evidence>
<dbReference type="EMBL" id="OBDY01000008">
    <property type="protein sequence ID" value="SNY47977.1"/>
    <property type="molecule type" value="Genomic_DNA"/>
</dbReference>
<gene>
    <name evidence="1" type="ORF">SAMN05421748_108258</name>
</gene>
<name>A0A285IJP3_9ACTN</name>
<dbReference type="RefSeq" id="WP_143234775.1">
    <property type="nucleotide sequence ID" value="NZ_OBDY01000008.1"/>
</dbReference>
<proteinExistence type="predicted"/>
<dbReference type="Proteomes" id="UP000219612">
    <property type="component" value="Unassembled WGS sequence"/>
</dbReference>
<sequence length="115" mass="12653">MGRRAVAVVALVFLVPAAPVHDPFGGGEVANHSPWYVRISHFPAETWLRPYELSAQFPPFRDTDAFEAPANCVTTAVTWIGPITRGPFRYDRLGQDSLWVPIANTQAVDVIAMSC</sequence>
<dbReference type="OrthoDB" id="9969061at2"/>
<keyword evidence="2" id="KW-1185">Reference proteome</keyword>
<accession>A0A285IJP3</accession>